<feature type="transmembrane region" description="Helical" evidence="1">
    <location>
        <begin position="66"/>
        <end position="85"/>
    </location>
</feature>
<evidence type="ECO:0000256" key="1">
    <source>
        <dbReference type="SAM" id="Phobius"/>
    </source>
</evidence>
<accession>A0AAW2ZE35</accession>
<gene>
    <name evidence="2" type="ORF">AKO1_015329</name>
</gene>
<reference evidence="2 3" key="1">
    <citation type="submission" date="2024-03" db="EMBL/GenBank/DDBJ databases">
        <title>The Acrasis kona genome and developmental transcriptomes reveal deep origins of eukaryotic multicellular pathways.</title>
        <authorList>
            <person name="Sheikh S."/>
            <person name="Fu C.-J."/>
            <person name="Brown M.W."/>
            <person name="Baldauf S.L."/>
        </authorList>
    </citation>
    <scope>NUCLEOTIDE SEQUENCE [LARGE SCALE GENOMIC DNA]</scope>
    <source>
        <strain evidence="2 3">ATCC MYA-3509</strain>
    </source>
</reference>
<keyword evidence="1" id="KW-0472">Membrane</keyword>
<organism evidence="2 3">
    <name type="scientific">Acrasis kona</name>
    <dbReference type="NCBI Taxonomy" id="1008807"/>
    <lineage>
        <taxon>Eukaryota</taxon>
        <taxon>Discoba</taxon>
        <taxon>Heterolobosea</taxon>
        <taxon>Tetramitia</taxon>
        <taxon>Eutetramitia</taxon>
        <taxon>Acrasidae</taxon>
        <taxon>Acrasis</taxon>
    </lineage>
</organism>
<name>A0AAW2ZE35_9EUKA</name>
<dbReference type="EMBL" id="JAOPGA020001415">
    <property type="protein sequence ID" value="KAL0488207.1"/>
    <property type="molecule type" value="Genomic_DNA"/>
</dbReference>
<proteinExistence type="predicted"/>
<protein>
    <submittedName>
        <fullName evidence="2">Phosphatidylethanolamine N-methyltransferase</fullName>
    </submittedName>
</protein>
<keyword evidence="1" id="KW-1133">Transmembrane helix</keyword>
<evidence type="ECO:0000313" key="2">
    <source>
        <dbReference type="EMBL" id="KAL0488207.1"/>
    </source>
</evidence>
<sequence length="109" mass="13357">MPRSKIEDNDVNIDKQELDDNLKILQAIKDGRYDRKDPELAEIFQREQNRRINRGEYDLNFSPDTFMTWKLFLATIMVVLAYFFMVTPMEDWDYEHFAKMFDLRKYFKE</sequence>
<keyword evidence="1" id="KW-0812">Transmembrane</keyword>
<dbReference type="AlphaFoldDB" id="A0AAW2ZE35"/>
<evidence type="ECO:0000313" key="3">
    <source>
        <dbReference type="Proteomes" id="UP001431209"/>
    </source>
</evidence>
<dbReference type="Proteomes" id="UP001431209">
    <property type="component" value="Unassembled WGS sequence"/>
</dbReference>
<keyword evidence="3" id="KW-1185">Reference proteome</keyword>
<comment type="caution">
    <text evidence="2">The sequence shown here is derived from an EMBL/GenBank/DDBJ whole genome shotgun (WGS) entry which is preliminary data.</text>
</comment>